<keyword evidence="8" id="KW-1185">Reference proteome</keyword>
<dbReference type="AlphaFoldDB" id="A0AAV1R510"/>
<dbReference type="InterPro" id="IPR042201">
    <property type="entry name" value="FH2_Formin_sf"/>
</dbReference>
<evidence type="ECO:0000256" key="3">
    <source>
        <dbReference type="SAM" id="MobiDB-lite"/>
    </source>
</evidence>
<dbReference type="PROSITE" id="PS51444">
    <property type="entry name" value="FH2"/>
    <property type="match status" value="1"/>
</dbReference>
<protein>
    <recommendedName>
        <fullName evidence="2">Formin-like protein</fullName>
    </recommendedName>
</protein>
<dbReference type="SMART" id="SM00498">
    <property type="entry name" value="FH2"/>
    <property type="match status" value="1"/>
</dbReference>
<dbReference type="InterPro" id="IPR015425">
    <property type="entry name" value="FH2_Formin"/>
</dbReference>
<proteinExistence type="inferred from homology"/>
<evidence type="ECO:0000256" key="2">
    <source>
        <dbReference type="RuleBase" id="RU361260"/>
    </source>
</evidence>
<evidence type="ECO:0000313" key="8">
    <source>
        <dbReference type="Proteomes" id="UP001314170"/>
    </source>
</evidence>
<evidence type="ECO:0000259" key="6">
    <source>
        <dbReference type="PROSITE" id="PS51444"/>
    </source>
</evidence>
<dbReference type="PANTHER" id="PTHR23213:SF273">
    <property type="entry name" value="FORMIN-LIKE PROTEIN"/>
    <property type="match status" value="1"/>
</dbReference>
<dbReference type="Gene3D" id="1.20.58.2220">
    <property type="entry name" value="Formin, FH2 domain"/>
    <property type="match status" value="1"/>
</dbReference>
<dbReference type="EMBL" id="CAWUPB010000905">
    <property type="protein sequence ID" value="CAK7329008.1"/>
    <property type="molecule type" value="Genomic_DNA"/>
</dbReference>
<keyword evidence="4" id="KW-0812">Transmembrane</keyword>
<accession>A0AAV1R510</accession>
<feature type="compositionally biased region" description="Basic and acidic residues" evidence="3">
    <location>
        <begin position="313"/>
        <end position="324"/>
    </location>
</feature>
<organism evidence="7 8">
    <name type="scientific">Dovyalis caffra</name>
    <dbReference type="NCBI Taxonomy" id="77055"/>
    <lineage>
        <taxon>Eukaryota</taxon>
        <taxon>Viridiplantae</taxon>
        <taxon>Streptophyta</taxon>
        <taxon>Embryophyta</taxon>
        <taxon>Tracheophyta</taxon>
        <taxon>Spermatophyta</taxon>
        <taxon>Magnoliopsida</taxon>
        <taxon>eudicotyledons</taxon>
        <taxon>Gunneridae</taxon>
        <taxon>Pentapetalae</taxon>
        <taxon>rosids</taxon>
        <taxon>fabids</taxon>
        <taxon>Malpighiales</taxon>
        <taxon>Salicaceae</taxon>
        <taxon>Flacourtieae</taxon>
        <taxon>Dovyalis</taxon>
    </lineage>
</organism>
<feature type="domain" description="FH2" evidence="6">
    <location>
        <begin position="324"/>
        <end position="767"/>
    </location>
</feature>
<evidence type="ECO:0000256" key="1">
    <source>
        <dbReference type="ARBA" id="ARBA00025793"/>
    </source>
</evidence>
<feature type="region of interest" description="Disordered" evidence="3">
    <location>
        <begin position="756"/>
        <end position="778"/>
    </location>
</feature>
<dbReference type="PANTHER" id="PTHR23213">
    <property type="entry name" value="FORMIN-RELATED"/>
    <property type="match status" value="1"/>
</dbReference>
<dbReference type="GO" id="GO:0045010">
    <property type="term" value="P:actin nucleation"/>
    <property type="evidence" value="ECO:0007669"/>
    <property type="project" value="InterPro"/>
</dbReference>
<feature type="signal peptide" evidence="5">
    <location>
        <begin position="1"/>
        <end position="25"/>
    </location>
</feature>
<dbReference type="InterPro" id="IPR027643">
    <property type="entry name" value="Formin-like_plant"/>
</dbReference>
<feature type="region of interest" description="Disordered" evidence="3">
    <location>
        <begin position="209"/>
        <end position="324"/>
    </location>
</feature>
<dbReference type="SUPFAM" id="SSF101447">
    <property type="entry name" value="Formin homology 2 domain (FH2 domain)"/>
    <property type="match status" value="1"/>
</dbReference>
<keyword evidence="4" id="KW-1133">Transmembrane helix</keyword>
<comment type="caution">
    <text evidence="7">The sequence shown here is derived from an EMBL/GenBank/DDBJ whole genome shotgun (WGS) entry which is preliminary data.</text>
</comment>
<dbReference type="GO" id="GO:0051015">
    <property type="term" value="F:actin filament binding"/>
    <property type="evidence" value="ECO:0007669"/>
    <property type="project" value="InterPro"/>
</dbReference>
<gene>
    <name evidence="7" type="ORF">DCAF_LOCUS6755</name>
</gene>
<sequence length="801" mass="89240">MIVQPCLRPCLICLLFFSSSSLSHSYFKQHSPQKTEISPGFDSSPPSSMTRSVSYEAVSPNHDREMLMPQLLGPTAQKQAMLESPSSNGKVVTVIVVTAAITLALAGIFFSIYLKFAKRGEMNKVDISFQREAMATGDEFRKGGRKVKKITFDEKGQDLLYVKTFDGKPRNNFSKVMLNPSYEEEVEEKKVDVIVERLKKYETQEVLLREPPHTIGQGKVTEPVLQNQEPPPLVSEMPSPKLHPLPSPPIKKVLAPPPLPPPSPPPPPPPRPPTSTKPPMITKKISSASTPPPPKIGGSLKPPPVPRGKSNSKSREWATTEESLKGTSIGHTKLKPLHWDKVTANVDHSVVWDEINNGSLRFDDDLIETLFGYTTGNNKILHRNEVSSSRNSSNPTPAAQVFILEPRKSQNTAIVLKSLAISRKEILDALLEGRRLTTDDLEKLTRISPTQEEAIKILQYRGSASKLADAESFLHHLLKAVPSAFIRINAMLFRSNYDSEILHLKESLQTLELGCKELRTHGLFLKLLEAILKAGNRMNAGTSRGDAQGFNLTAHRKLSDVKSTDGKTTLLHFVVEQVVRPEGRRHVLNRNHSMERSKSHRRINSDLNSDTLTAEERNKEYLLLGLPALGDMSAQFFNVKKAAAIEFDSFVNTCGSLTARVTEIRQLTTNCGNSEAGGFVMEMKGFLEECEEELKLVRDEQTRIMEAVRRTTAYYQAGASKQKEANLLQLFVIVKDFLDMVDRVSVDISQKLQKKKVAARAESSSPPSPPTSNPVKFPDFRLHLMSDMSRATSWSESDDDF</sequence>
<evidence type="ECO:0000256" key="4">
    <source>
        <dbReference type="SAM" id="Phobius"/>
    </source>
</evidence>
<name>A0AAV1R510_9ROSI</name>
<dbReference type="Pfam" id="PF02181">
    <property type="entry name" value="FH2"/>
    <property type="match status" value="1"/>
</dbReference>
<dbReference type="Proteomes" id="UP001314170">
    <property type="component" value="Unassembled WGS sequence"/>
</dbReference>
<feature type="compositionally biased region" description="Pro residues" evidence="3">
    <location>
        <begin position="241"/>
        <end position="276"/>
    </location>
</feature>
<evidence type="ECO:0000256" key="5">
    <source>
        <dbReference type="SAM" id="SignalP"/>
    </source>
</evidence>
<feature type="transmembrane region" description="Helical" evidence="4">
    <location>
        <begin position="91"/>
        <end position="114"/>
    </location>
</feature>
<comment type="similarity">
    <text evidence="1">Belongs to the formin-like family. Class-I subfamily.</text>
</comment>
<feature type="compositionally biased region" description="Pro residues" evidence="3">
    <location>
        <begin position="290"/>
        <end position="306"/>
    </location>
</feature>
<evidence type="ECO:0000313" key="7">
    <source>
        <dbReference type="EMBL" id="CAK7329008.1"/>
    </source>
</evidence>
<reference evidence="7 8" key="1">
    <citation type="submission" date="2024-01" db="EMBL/GenBank/DDBJ databases">
        <authorList>
            <person name="Waweru B."/>
        </authorList>
    </citation>
    <scope>NUCLEOTIDE SEQUENCE [LARGE SCALE GENOMIC DNA]</scope>
</reference>
<keyword evidence="5" id="KW-0732">Signal</keyword>
<feature type="chain" id="PRO_5043875212" description="Formin-like protein" evidence="5">
    <location>
        <begin position="26"/>
        <end position="801"/>
    </location>
</feature>
<keyword evidence="4" id="KW-0472">Membrane</keyword>